<evidence type="ECO:0000259" key="7">
    <source>
        <dbReference type="Pfam" id="PF07195"/>
    </source>
</evidence>
<dbReference type="PANTHER" id="PTHR30288:SF0">
    <property type="entry name" value="FLAGELLAR HOOK-ASSOCIATED PROTEIN 2"/>
    <property type="match status" value="1"/>
</dbReference>
<dbReference type="EMBL" id="JAAMOW010000003">
    <property type="protein sequence ID" value="NGY04421.1"/>
    <property type="molecule type" value="Genomic_DNA"/>
</dbReference>
<dbReference type="GO" id="GO:0005576">
    <property type="term" value="C:extracellular region"/>
    <property type="evidence" value="ECO:0007669"/>
    <property type="project" value="UniProtKB-SubCell"/>
</dbReference>
<evidence type="ECO:0000313" key="9">
    <source>
        <dbReference type="Proteomes" id="UP000472676"/>
    </source>
</evidence>
<dbReference type="Pfam" id="PF02465">
    <property type="entry name" value="FliD_N"/>
    <property type="match status" value="1"/>
</dbReference>
<evidence type="ECO:0000256" key="5">
    <source>
        <dbReference type="RuleBase" id="RU362066"/>
    </source>
</evidence>
<dbReference type="Gene3D" id="3.90.20.10">
    <property type="match status" value="1"/>
</dbReference>
<dbReference type="InterPro" id="IPR010809">
    <property type="entry name" value="FliD_C"/>
</dbReference>
<organism evidence="8 9">
    <name type="scientific">Solimonas terrae</name>
    <dbReference type="NCBI Taxonomy" id="1396819"/>
    <lineage>
        <taxon>Bacteria</taxon>
        <taxon>Pseudomonadati</taxon>
        <taxon>Pseudomonadota</taxon>
        <taxon>Gammaproteobacteria</taxon>
        <taxon>Nevskiales</taxon>
        <taxon>Nevskiaceae</taxon>
        <taxon>Solimonas</taxon>
    </lineage>
</organism>
<keyword evidence="8" id="KW-0282">Flagellum</keyword>
<keyword evidence="4 5" id="KW-0975">Bacterial flagellum</keyword>
<keyword evidence="5" id="KW-0964">Secreted</keyword>
<evidence type="ECO:0000256" key="3">
    <source>
        <dbReference type="ARBA" id="ARBA00023054"/>
    </source>
</evidence>
<dbReference type="RefSeq" id="WP_166253769.1">
    <property type="nucleotide sequence ID" value="NZ_JAAMOW010000003.1"/>
</dbReference>
<comment type="caution">
    <text evidence="8">The sequence shown here is derived from an EMBL/GenBank/DDBJ whole genome shotgun (WGS) entry which is preliminary data.</text>
</comment>
<comment type="function">
    <text evidence="5">Required for morphogenesis and for the elongation of the flagellar filament by facilitating polymerization of the flagellin monomers at the tip of growing filament. Forms a capping structure, which prevents flagellin subunits (transported through the central channel of the flagellum) from leaking out without polymerization at the distal end.</text>
</comment>
<evidence type="ECO:0000313" key="8">
    <source>
        <dbReference type="EMBL" id="NGY04421.1"/>
    </source>
</evidence>
<dbReference type="GO" id="GO:0071973">
    <property type="term" value="P:bacterial-type flagellum-dependent cell motility"/>
    <property type="evidence" value="ECO:0007669"/>
    <property type="project" value="TreeGrafter"/>
</dbReference>
<dbReference type="Proteomes" id="UP000472676">
    <property type="component" value="Unassembled WGS sequence"/>
</dbReference>
<name>A0A6M2BQC8_9GAMM</name>
<feature type="domain" description="Flagellar hook-associated protein 2 C-terminal" evidence="7">
    <location>
        <begin position="209"/>
        <end position="430"/>
    </location>
</feature>
<reference evidence="8 9" key="1">
    <citation type="journal article" date="2014" name="Int. J. Syst. Evol. Microbiol.">
        <title>Solimonas terrae sp. nov., isolated from soil.</title>
        <authorList>
            <person name="Kim S.J."/>
            <person name="Moon J.Y."/>
            <person name="Weon H.Y."/>
            <person name="Ahn J.H."/>
            <person name="Chen W.M."/>
            <person name="Kwon S.W."/>
        </authorList>
    </citation>
    <scope>NUCLEOTIDE SEQUENCE [LARGE SCALE GENOMIC DNA]</scope>
    <source>
        <strain evidence="8 9">KIS83-12</strain>
    </source>
</reference>
<feature type="domain" description="Flagellar hook-associated protein 2 N-terminal" evidence="6">
    <location>
        <begin position="16"/>
        <end position="111"/>
    </location>
</feature>
<dbReference type="GO" id="GO:0009424">
    <property type="term" value="C:bacterial-type flagellum hook"/>
    <property type="evidence" value="ECO:0007669"/>
    <property type="project" value="UniProtKB-UniRule"/>
</dbReference>
<keyword evidence="3" id="KW-0175">Coiled coil</keyword>
<protein>
    <recommendedName>
        <fullName evidence="5">Flagellar hook-associated protein 2</fullName>
        <shortName evidence="5">HAP2</shortName>
    </recommendedName>
    <alternativeName>
        <fullName evidence="5">Flagellar cap protein</fullName>
    </alternativeName>
</protein>
<keyword evidence="8" id="KW-0966">Cell projection</keyword>
<keyword evidence="8" id="KW-0969">Cilium</keyword>
<dbReference type="Pfam" id="PF07195">
    <property type="entry name" value="FliD_C"/>
    <property type="match status" value="1"/>
</dbReference>
<accession>A0A6M2BQC8</accession>
<evidence type="ECO:0000256" key="1">
    <source>
        <dbReference type="ARBA" id="ARBA00009764"/>
    </source>
</evidence>
<proteinExistence type="inferred from homology"/>
<evidence type="ECO:0000259" key="6">
    <source>
        <dbReference type="Pfam" id="PF02465"/>
    </source>
</evidence>
<dbReference type="InterPro" id="IPR003481">
    <property type="entry name" value="FliD_N"/>
</dbReference>
<sequence length="454" mass="46090">MTTTSSATFTNAGVGSGLDLETLITNLVAAEKTPTETRLTQKQSTLSAQLSAVGTFKSVLSNLQSKLDALKSDGSVATLSATSSDTSTFTATASSAATRGSYSVEVVGLATPEKLASTGYSSASTALGAGDVTLTVGSKSFTVTLGDTGNSLTDLKNAINNASDNSGVTATLITENGGTHLLLTSNDTGAANAVSVSSSLVSFSEAQAAQDAHVRIDGYDVYSASNTVSDAIDGVALNLVAASPGSSKTLTLAFNNTAATSAIQSFVSAYNSAVTTMSALTKYDASTQTAATLNGDSMVRGAQSSLRNIIGGSVGDAGTFQYLSQIGITTAADGTLSVDSDKLGSALNTDSASVQKLFGNSDGLAAQLDGAINRLIGTDGLVDARDDAINSQLDGLSKQFDDLNARMDQVEARYRAQFTALDTLVASMQSTSTFLTGQLQQIANIGSWSSSKNN</sequence>
<comment type="subcellular location">
    <subcellularLocation>
        <location evidence="5">Secreted</location>
    </subcellularLocation>
    <subcellularLocation>
        <location evidence="5">Bacterial flagellum</location>
    </subcellularLocation>
</comment>
<dbReference type="InterPro" id="IPR040026">
    <property type="entry name" value="FliD"/>
</dbReference>
<gene>
    <name evidence="8" type="primary">fliD</name>
    <name evidence="8" type="ORF">G7Y85_06580</name>
</gene>
<dbReference type="PANTHER" id="PTHR30288">
    <property type="entry name" value="FLAGELLAR CAP/ASSEMBLY PROTEIN FLID"/>
    <property type="match status" value="1"/>
</dbReference>
<dbReference type="GO" id="GO:0007155">
    <property type="term" value="P:cell adhesion"/>
    <property type="evidence" value="ECO:0007669"/>
    <property type="project" value="InterPro"/>
</dbReference>
<dbReference type="AlphaFoldDB" id="A0A6M2BQC8"/>
<evidence type="ECO:0000256" key="2">
    <source>
        <dbReference type="ARBA" id="ARBA00011255"/>
    </source>
</evidence>
<keyword evidence="9" id="KW-1185">Reference proteome</keyword>
<evidence type="ECO:0000256" key="4">
    <source>
        <dbReference type="ARBA" id="ARBA00023143"/>
    </source>
</evidence>
<comment type="similarity">
    <text evidence="1 5">Belongs to the FliD family.</text>
</comment>
<comment type="subunit">
    <text evidence="2 5">Homopentamer.</text>
</comment>
<dbReference type="GO" id="GO:0009421">
    <property type="term" value="C:bacterial-type flagellum filament cap"/>
    <property type="evidence" value="ECO:0007669"/>
    <property type="project" value="InterPro"/>
</dbReference>